<gene>
    <name evidence="3" type="ORF">CWI83_01990</name>
</gene>
<proteinExistence type="predicted"/>
<evidence type="ECO:0000259" key="2">
    <source>
        <dbReference type="Pfam" id="PF05901"/>
    </source>
</evidence>
<dbReference type="Proteomes" id="UP000288279">
    <property type="component" value="Unassembled WGS sequence"/>
</dbReference>
<organism evidence="3 4">
    <name type="scientific">Pseudidiomarina taiwanensis</name>
    <dbReference type="NCBI Taxonomy" id="337250"/>
    <lineage>
        <taxon>Bacteria</taxon>
        <taxon>Pseudomonadati</taxon>
        <taxon>Pseudomonadota</taxon>
        <taxon>Gammaproteobacteria</taxon>
        <taxon>Alteromonadales</taxon>
        <taxon>Idiomarinaceae</taxon>
        <taxon>Pseudidiomarina</taxon>
    </lineage>
</organism>
<keyword evidence="4" id="KW-1185">Reference proteome</keyword>
<dbReference type="AlphaFoldDB" id="A0A432ZN42"/>
<feature type="domain" description="Excalibur calcium-binding" evidence="2">
    <location>
        <begin position="56"/>
        <end position="90"/>
    </location>
</feature>
<evidence type="ECO:0000313" key="3">
    <source>
        <dbReference type="EMBL" id="RUO79307.1"/>
    </source>
</evidence>
<keyword evidence="1" id="KW-0732">Signal</keyword>
<comment type="caution">
    <text evidence="3">The sequence shown here is derived from an EMBL/GenBank/DDBJ whole genome shotgun (WGS) entry which is preliminary data.</text>
</comment>
<feature type="signal peptide" evidence="1">
    <location>
        <begin position="1"/>
        <end position="22"/>
    </location>
</feature>
<protein>
    <submittedName>
        <fullName evidence="3">Calcium-binding protein</fullName>
    </submittedName>
</protein>
<evidence type="ECO:0000256" key="1">
    <source>
        <dbReference type="SAM" id="SignalP"/>
    </source>
</evidence>
<sequence>MRKLIILLMLAAAVLQFYRANGASPTQGFPSLHEIAGELVQPKQRKRPLEFMCDGRRYCSQMTSREEAENFLAFCPDTQLDANQNGIPCEDSTRF</sequence>
<evidence type="ECO:0000313" key="4">
    <source>
        <dbReference type="Proteomes" id="UP000288279"/>
    </source>
</evidence>
<dbReference type="OrthoDB" id="72963at2"/>
<feature type="chain" id="PRO_5019298590" evidence="1">
    <location>
        <begin position="23"/>
        <end position="95"/>
    </location>
</feature>
<dbReference type="InterPro" id="IPR008613">
    <property type="entry name" value="Excalibur_Ca-bd_domain"/>
</dbReference>
<dbReference type="Pfam" id="PF05901">
    <property type="entry name" value="Excalibur"/>
    <property type="match status" value="1"/>
</dbReference>
<accession>A0A432ZN42</accession>
<reference evidence="3 4" key="1">
    <citation type="journal article" date="2011" name="Front. Microbiol.">
        <title>Genomic signatures of strain selection and enhancement in Bacillus atrophaeus var. globigii, a historical biowarfare simulant.</title>
        <authorList>
            <person name="Gibbons H.S."/>
            <person name="Broomall S.M."/>
            <person name="McNew L.A."/>
            <person name="Daligault H."/>
            <person name="Chapman C."/>
            <person name="Bruce D."/>
            <person name="Karavis M."/>
            <person name="Krepps M."/>
            <person name="McGregor P.A."/>
            <person name="Hong C."/>
            <person name="Park K.H."/>
            <person name="Akmal A."/>
            <person name="Feldman A."/>
            <person name="Lin J.S."/>
            <person name="Chang W.E."/>
            <person name="Higgs B.W."/>
            <person name="Demirev P."/>
            <person name="Lindquist J."/>
            <person name="Liem A."/>
            <person name="Fochler E."/>
            <person name="Read T.D."/>
            <person name="Tapia R."/>
            <person name="Johnson S."/>
            <person name="Bishop-Lilly K.A."/>
            <person name="Detter C."/>
            <person name="Han C."/>
            <person name="Sozhamannan S."/>
            <person name="Rosenzweig C.N."/>
            <person name="Skowronski E.W."/>
        </authorList>
    </citation>
    <scope>NUCLEOTIDE SEQUENCE [LARGE SCALE GENOMIC DNA]</scope>
    <source>
        <strain evidence="3 4">PIT1</strain>
    </source>
</reference>
<name>A0A432ZN42_9GAMM</name>
<dbReference type="EMBL" id="PIQG01000001">
    <property type="protein sequence ID" value="RUO79307.1"/>
    <property type="molecule type" value="Genomic_DNA"/>
</dbReference>
<dbReference type="RefSeq" id="WP_126824992.1">
    <property type="nucleotide sequence ID" value="NZ_PIQG01000001.1"/>
</dbReference>